<gene>
    <name evidence="1" type="ORF">LAESUDRAFT_102723</name>
</gene>
<reference evidence="1 2" key="1">
    <citation type="journal article" date="2016" name="Mol. Biol. Evol.">
        <title>Comparative Genomics of Early-Diverging Mushroom-Forming Fungi Provides Insights into the Origins of Lignocellulose Decay Capabilities.</title>
        <authorList>
            <person name="Nagy L.G."/>
            <person name="Riley R."/>
            <person name="Tritt A."/>
            <person name="Adam C."/>
            <person name="Daum C."/>
            <person name="Floudas D."/>
            <person name="Sun H."/>
            <person name="Yadav J.S."/>
            <person name="Pangilinan J."/>
            <person name="Larsson K.H."/>
            <person name="Matsuura K."/>
            <person name="Barry K."/>
            <person name="Labutti K."/>
            <person name="Kuo R."/>
            <person name="Ohm R.A."/>
            <person name="Bhattacharya S.S."/>
            <person name="Shirouzu T."/>
            <person name="Yoshinaga Y."/>
            <person name="Martin F.M."/>
            <person name="Grigoriev I.V."/>
            <person name="Hibbett D.S."/>
        </authorList>
    </citation>
    <scope>NUCLEOTIDE SEQUENCE [LARGE SCALE GENOMIC DNA]</scope>
    <source>
        <strain evidence="1 2">93-53</strain>
    </source>
</reference>
<dbReference type="AlphaFoldDB" id="A0A165ET46"/>
<evidence type="ECO:0000313" key="2">
    <source>
        <dbReference type="Proteomes" id="UP000076871"/>
    </source>
</evidence>
<name>A0A165ET46_9APHY</name>
<dbReference type="RefSeq" id="XP_040765442.1">
    <property type="nucleotide sequence ID" value="XM_040901160.1"/>
</dbReference>
<sequence>MYLIRSDHLRASRSSRKRPFLPSLIGKFTGKVQQTAVRCRLRVRRVVALARLVHVHRTMTLQYKVLPYAHVTRLMRCVSHLGEARSPNVATSRLHSLRIACFSWPCFMTSCVHVEKSVRLNDHPLRASRIHVLNEKAHKRRHNCLQQHRSSYQHLAF</sequence>
<dbReference type="GeneID" id="63818192"/>
<dbReference type="InParanoid" id="A0A165ET46"/>
<organism evidence="1 2">
    <name type="scientific">Laetiporus sulphureus 93-53</name>
    <dbReference type="NCBI Taxonomy" id="1314785"/>
    <lineage>
        <taxon>Eukaryota</taxon>
        <taxon>Fungi</taxon>
        <taxon>Dikarya</taxon>
        <taxon>Basidiomycota</taxon>
        <taxon>Agaricomycotina</taxon>
        <taxon>Agaricomycetes</taxon>
        <taxon>Polyporales</taxon>
        <taxon>Laetiporus</taxon>
    </lineage>
</organism>
<protein>
    <submittedName>
        <fullName evidence="1">Uncharacterized protein</fullName>
    </submittedName>
</protein>
<dbReference type="Proteomes" id="UP000076871">
    <property type="component" value="Unassembled WGS sequence"/>
</dbReference>
<proteinExistence type="predicted"/>
<evidence type="ECO:0000313" key="1">
    <source>
        <dbReference type="EMBL" id="KZT07702.1"/>
    </source>
</evidence>
<keyword evidence="2" id="KW-1185">Reference proteome</keyword>
<accession>A0A165ET46</accession>
<dbReference type="EMBL" id="KV427618">
    <property type="protein sequence ID" value="KZT07702.1"/>
    <property type="molecule type" value="Genomic_DNA"/>
</dbReference>